<gene>
    <name evidence="1" type="ORF">BINO364_LOCUS5772</name>
</gene>
<reference evidence="1" key="1">
    <citation type="submission" date="2021-12" db="EMBL/GenBank/DDBJ databases">
        <authorList>
            <person name="Martin H S."/>
        </authorList>
    </citation>
    <scope>NUCLEOTIDE SEQUENCE</scope>
</reference>
<sequence>MDELINLESCNRYLYVKIQARHDDDVDLTDRATESTAANLTETAYRRYYSAQVYAQTQVHSLFLLLSNFVWDDDSTRLVRSNQKHYVLSEARG</sequence>
<organism evidence="1 2">
    <name type="scientific">Brenthis ino</name>
    <name type="common">lesser marbled fritillary</name>
    <dbReference type="NCBI Taxonomy" id="405034"/>
    <lineage>
        <taxon>Eukaryota</taxon>
        <taxon>Metazoa</taxon>
        <taxon>Ecdysozoa</taxon>
        <taxon>Arthropoda</taxon>
        <taxon>Hexapoda</taxon>
        <taxon>Insecta</taxon>
        <taxon>Pterygota</taxon>
        <taxon>Neoptera</taxon>
        <taxon>Endopterygota</taxon>
        <taxon>Lepidoptera</taxon>
        <taxon>Glossata</taxon>
        <taxon>Ditrysia</taxon>
        <taxon>Papilionoidea</taxon>
        <taxon>Nymphalidae</taxon>
        <taxon>Heliconiinae</taxon>
        <taxon>Argynnini</taxon>
        <taxon>Brenthis</taxon>
    </lineage>
</organism>
<accession>A0A8J9YAP0</accession>
<keyword evidence="2" id="KW-1185">Reference proteome</keyword>
<evidence type="ECO:0000313" key="2">
    <source>
        <dbReference type="Proteomes" id="UP000838878"/>
    </source>
</evidence>
<dbReference type="AlphaFoldDB" id="A0A8J9YAP0"/>
<evidence type="ECO:0000313" key="1">
    <source>
        <dbReference type="EMBL" id="CAH0719430.1"/>
    </source>
</evidence>
<protein>
    <submittedName>
        <fullName evidence="1">Uncharacterized protein</fullName>
    </submittedName>
</protein>
<dbReference type="Proteomes" id="UP000838878">
    <property type="component" value="Chromosome 14"/>
</dbReference>
<dbReference type="OrthoDB" id="7512876at2759"/>
<feature type="non-terminal residue" evidence="1">
    <location>
        <position position="93"/>
    </location>
</feature>
<proteinExistence type="predicted"/>
<dbReference type="EMBL" id="OV170234">
    <property type="protein sequence ID" value="CAH0719430.1"/>
    <property type="molecule type" value="Genomic_DNA"/>
</dbReference>
<name>A0A8J9YAP0_9NEOP</name>